<evidence type="ECO:0000313" key="1">
    <source>
        <dbReference type="EMBL" id="AVO51998.1"/>
    </source>
</evidence>
<accession>A0A2R3QJV4</accession>
<organism evidence="1 2">
    <name type="scientific">Ectopseudomonas mendocina</name>
    <name type="common">Pseudomonas mendocina</name>
    <dbReference type="NCBI Taxonomy" id="300"/>
    <lineage>
        <taxon>Bacteria</taxon>
        <taxon>Pseudomonadati</taxon>
        <taxon>Pseudomonadota</taxon>
        <taxon>Gammaproteobacteria</taxon>
        <taxon>Pseudomonadales</taxon>
        <taxon>Pseudomonadaceae</taxon>
        <taxon>Ectopseudomonas</taxon>
    </lineage>
</organism>
<dbReference type="RefSeq" id="WP_106736835.1">
    <property type="nucleotide sequence ID" value="NZ_CP027657.1"/>
</dbReference>
<dbReference type="EMBL" id="CP027657">
    <property type="protein sequence ID" value="AVO51998.1"/>
    <property type="molecule type" value="Genomic_DNA"/>
</dbReference>
<dbReference type="OrthoDB" id="7022180at2"/>
<reference evidence="1 2" key="1">
    <citation type="submission" date="2018-03" db="EMBL/GenBank/DDBJ databases">
        <title>Complete genome sequence and methylome analysis of Pseudomonas mendocina NEB 698.</title>
        <authorList>
            <person name="Morgan R.D."/>
        </authorList>
    </citation>
    <scope>NUCLEOTIDE SEQUENCE [LARGE SCALE GENOMIC DNA]</scope>
    <source>
        <strain evidence="1 2">NEB698</strain>
    </source>
</reference>
<sequence>MEALIIAAMVFFIIVRLLNSVSGTEEELHVDVSGRHARITPTDAAQINRISILSLSAPELALQVASRLWGDAWQIAHVSLCSVLLKLDREEDALKLLSHLEAPYAQNALVEMLQYLLENGQRDKALEIKNRLGADLSSLPLLHAELLLAEGKADGARSVLAALTQDDQLDADQLIALARLQQCSDMPDAAQASLAKAEAALNTEEQRSLIEWRPFMQALAEFQRYPELLQLAERSEEDKRYIAQLLLDKGQYEHTLTLLGSVDSAAAYLLDYEKLLAQLLHDQRHDLAQQLLLNSTGSTHSILLEHYLDWYVRQGDTRQAQKLLDDEASRLEPATLNWLMLNLAQRHCESQHYWTGDLLRQSDRLVSSRRGQPEWPFMRLLYLQHLLKEQAKRPLSQRDSWTIRNHLEEIAKLHAQLEFDDALSERIHHCELLQTLGEPEQARTLAKEIERQLRDAQFQEEDDRSFYCDEFVTVLIKLGELDTARKLFEEGLTSDWQEEPLLQAYVEADRLEEAVEQISFKTLIGHADAPINALHQRIVHLAEQDKQRSQHLQQRLFERLNDDTTWKSWGMLSQGQRNETEAST</sequence>
<dbReference type="AlphaFoldDB" id="A0A2R3QJV4"/>
<protein>
    <submittedName>
        <fullName evidence="1">Uncharacterized protein</fullName>
    </submittedName>
</protein>
<name>A0A2R3QJV4_ECTME</name>
<dbReference type="Proteomes" id="UP000238327">
    <property type="component" value="Chromosome"/>
</dbReference>
<gene>
    <name evidence="1" type="ORF">C7A17_04195</name>
</gene>
<evidence type="ECO:0000313" key="2">
    <source>
        <dbReference type="Proteomes" id="UP000238327"/>
    </source>
</evidence>
<proteinExistence type="predicted"/>